<dbReference type="InterPro" id="IPR025745">
    <property type="entry name" value="Mrr-like_N_dom"/>
</dbReference>
<evidence type="ECO:0000259" key="3">
    <source>
        <dbReference type="Pfam" id="PF14338"/>
    </source>
</evidence>
<reference evidence="4 5" key="1">
    <citation type="submission" date="2020-10" db="EMBL/GenBank/DDBJ databases">
        <title>Janibacter indicus TT2 genome sequence.</title>
        <authorList>
            <person name="Lee K."/>
            <person name="Ganzorig M."/>
        </authorList>
    </citation>
    <scope>NUCLEOTIDE SEQUENCE [LARGE SCALE GENOMIC DNA]</scope>
    <source>
        <strain evidence="4 5">TT2</strain>
    </source>
</reference>
<dbReference type="PANTHER" id="PTHR30015">
    <property type="entry name" value="MRR RESTRICTION SYSTEM PROTEIN"/>
    <property type="match status" value="1"/>
</dbReference>
<dbReference type="InterPro" id="IPR011335">
    <property type="entry name" value="Restrct_endonuc-II-like"/>
</dbReference>
<accession>A0A7L9J6J9</accession>
<dbReference type="GO" id="GO:0015666">
    <property type="term" value="F:restriction endodeoxyribonuclease activity"/>
    <property type="evidence" value="ECO:0007669"/>
    <property type="project" value="TreeGrafter"/>
</dbReference>
<protein>
    <submittedName>
        <fullName evidence="4">Restriction endonuclease</fullName>
    </submittedName>
</protein>
<keyword evidence="4" id="KW-0255">Endonuclease</keyword>
<keyword evidence="4" id="KW-0378">Hydrolase</keyword>
<dbReference type="GO" id="GO:0003677">
    <property type="term" value="F:DNA binding"/>
    <property type="evidence" value="ECO:0007669"/>
    <property type="project" value="InterPro"/>
</dbReference>
<dbReference type="InterPro" id="IPR007560">
    <property type="entry name" value="Restrct_endonuc_IV_Mrr"/>
</dbReference>
<feature type="region of interest" description="Disordered" evidence="1">
    <location>
        <begin position="116"/>
        <end position="136"/>
    </location>
</feature>
<dbReference type="Pfam" id="PF14338">
    <property type="entry name" value="Mrr_N"/>
    <property type="match status" value="1"/>
</dbReference>
<proteinExistence type="predicted"/>
<evidence type="ECO:0000313" key="4">
    <source>
        <dbReference type="EMBL" id="QOK24693.1"/>
    </source>
</evidence>
<feature type="domain" description="Restriction system protein Mrr-like N-terminal" evidence="3">
    <location>
        <begin position="6"/>
        <end position="91"/>
    </location>
</feature>
<gene>
    <name evidence="4" type="ORF">IGS73_14675</name>
</gene>
<name>A0A7L9J6J9_9MICO</name>
<dbReference type="GO" id="GO:0009307">
    <property type="term" value="P:DNA restriction-modification system"/>
    <property type="evidence" value="ECO:0007669"/>
    <property type="project" value="InterPro"/>
</dbReference>
<dbReference type="InterPro" id="IPR052906">
    <property type="entry name" value="Type_IV_Methyl-Rstrct_Enzyme"/>
</dbReference>
<dbReference type="Proteomes" id="UP000593998">
    <property type="component" value="Chromosome"/>
</dbReference>
<feature type="domain" description="Restriction endonuclease type IV Mrr" evidence="2">
    <location>
        <begin position="162"/>
        <end position="280"/>
    </location>
</feature>
<evidence type="ECO:0000313" key="5">
    <source>
        <dbReference type="Proteomes" id="UP000593998"/>
    </source>
</evidence>
<organism evidence="4 5">
    <name type="scientific">Janibacter indicus</name>
    <dbReference type="NCBI Taxonomy" id="857417"/>
    <lineage>
        <taxon>Bacteria</taxon>
        <taxon>Bacillati</taxon>
        <taxon>Actinomycetota</taxon>
        <taxon>Actinomycetes</taxon>
        <taxon>Micrococcales</taxon>
        <taxon>Intrasporangiaceae</taxon>
        <taxon>Janibacter</taxon>
    </lineage>
</organism>
<dbReference type="PANTHER" id="PTHR30015:SF7">
    <property type="entry name" value="TYPE IV METHYL-DIRECTED RESTRICTION ENZYME ECOKMRR"/>
    <property type="match status" value="1"/>
</dbReference>
<dbReference type="SUPFAM" id="SSF52980">
    <property type="entry name" value="Restriction endonuclease-like"/>
    <property type="match status" value="1"/>
</dbReference>
<dbReference type="EMBL" id="CP062789">
    <property type="protein sequence ID" value="QOK24693.1"/>
    <property type="molecule type" value="Genomic_DNA"/>
</dbReference>
<dbReference type="Gene3D" id="3.40.1350.10">
    <property type="match status" value="1"/>
</dbReference>
<dbReference type="InterPro" id="IPR011856">
    <property type="entry name" value="tRNA_endonuc-like_dom_sf"/>
</dbReference>
<evidence type="ECO:0000259" key="2">
    <source>
        <dbReference type="Pfam" id="PF04471"/>
    </source>
</evidence>
<evidence type="ECO:0000256" key="1">
    <source>
        <dbReference type="SAM" id="MobiDB-lite"/>
    </source>
</evidence>
<sequence length="307" mass="33347">MAIPDFQTLMRPVLAHLAEGAVVRSRDVIGAMADAFGLSEEERAAKIPSGKARVMDNRVRWALTYLSQAGLAERPKRGQVQITAAGRQALEDYPERIDMKVLEAYPAYRAFKERTRRAAPSSPAVTEPAAGEEVSTPDEMLQGAVSQNRAALESQVLDRALALSPTGFEDLVKALLERMGYGRLGTVTRTSASGDAGVDGVISQDPLGLDRIYVQAKRYALDRTVDRPRIHEFAGALLGKRGDRGVFITTSSFTAGVQAGAERINARIELIDGSVLAQLLVRYEGGVQVENRAVLFRLDEDFFDGLG</sequence>
<dbReference type="Pfam" id="PF04471">
    <property type="entry name" value="Mrr_cat"/>
    <property type="match status" value="1"/>
</dbReference>
<keyword evidence="4" id="KW-0540">Nuclease</keyword>
<dbReference type="AlphaFoldDB" id="A0A7L9J6J9"/>